<feature type="transmembrane region" description="Helical" evidence="6">
    <location>
        <begin position="277"/>
        <end position="296"/>
    </location>
</feature>
<feature type="transmembrane region" description="Helical" evidence="6">
    <location>
        <begin position="368"/>
        <end position="391"/>
    </location>
</feature>
<accession>A0A9Q7AEM2</accession>
<dbReference type="EMBL" id="CP072943">
    <property type="protein sequence ID" value="QTX31894.1"/>
    <property type="molecule type" value="Genomic_DNA"/>
</dbReference>
<keyword evidence="8" id="KW-1185">Reference proteome</keyword>
<feature type="transmembrane region" description="Helical" evidence="6">
    <location>
        <begin position="236"/>
        <end position="257"/>
    </location>
</feature>
<feature type="transmembrane region" description="Helical" evidence="6">
    <location>
        <begin position="308"/>
        <end position="330"/>
    </location>
</feature>
<feature type="transmembrane region" description="Helical" evidence="6">
    <location>
        <begin position="165"/>
        <end position="186"/>
    </location>
</feature>
<dbReference type="GO" id="GO:0005886">
    <property type="term" value="C:plasma membrane"/>
    <property type="evidence" value="ECO:0007669"/>
    <property type="project" value="UniProtKB-SubCell"/>
</dbReference>
<evidence type="ECO:0000256" key="6">
    <source>
        <dbReference type="SAM" id="Phobius"/>
    </source>
</evidence>
<reference evidence="8" key="1">
    <citation type="submission" date="2021-04" db="EMBL/GenBank/DDBJ databases">
        <title>A novel Synergistetes isolate from a pyrite-forming mixed culture.</title>
        <authorList>
            <person name="Bunk B."/>
            <person name="Sproer C."/>
            <person name="Spring S."/>
            <person name="Pester M."/>
        </authorList>
    </citation>
    <scope>NUCLEOTIDE SEQUENCE [LARGE SCALE GENOMIC DNA]</scope>
    <source>
        <strain evidence="8">J.5.4.2-T.3.5.2</strain>
    </source>
</reference>
<dbReference type="InterPro" id="IPR050833">
    <property type="entry name" value="Poly_Biosynth_Transport"/>
</dbReference>
<comment type="subcellular location">
    <subcellularLocation>
        <location evidence="1">Cell membrane</location>
        <topology evidence="1">Multi-pass membrane protein</topology>
    </subcellularLocation>
</comment>
<feature type="transmembrane region" description="Helical" evidence="6">
    <location>
        <begin position="398"/>
        <end position="417"/>
    </location>
</feature>
<sequence>MGNVLTKAVPFLMLPVLTRMITDPAVFGVYDIYTIVIRFGEPLVILGSYDAMFRLFFDDKDPLFRKQVCSSSLAIVTTTSFAALALTAFFWVFGLSFWDGSYRWMIATAGIVIAVHAMRSVVAAPTRMQNKRATIILLSLLGPLIYYAFALLLAREGKPLEGLVFGNLVSGLVLLLGYGLLNHSFFSHGHVKSEQVRVLLKIGVPLAPTFLIYWIFTSCDRFMIGHMMGMEAVGLYGVGARLSSISQGIYMAFAGGWQYFAFSTMKDKDHTHLMSQVFEILAILSFLSLFILLPWVDWIFKIMVAEPYRSASTIFPYLFFAPLLLMLSQIAGTQLQVEKKTYLSTISRLVGAVTNIILNALFIPRWGILGAALATIIGYFAMTLSITWVVLKMNRLMFNMKFAIITLSGSLLLLLYPLLRTTIIFYIFFSAIMLLSYKSEIFLFILTKTRRIT</sequence>
<evidence type="ECO:0000256" key="1">
    <source>
        <dbReference type="ARBA" id="ARBA00004651"/>
    </source>
</evidence>
<evidence type="ECO:0000256" key="3">
    <source>
        <dbReference type="ARBA" id="ARBA00022692"/>
    </source>
</evidence>
<gene>
    <name evidence="7" type="ORF">KAR29_11255</name>
</gene>
<feature type="transmembrane region" description="Helical" evidence="6">
    <location>
        <begin position="134"/>
        <end position="153"/>
    </location>
</feature>
<evidence type="ECO:0000313" key="7">
    <source>
        <dbReference type="EMBL" id="QTX31894.1"/>
    </source>
</evidence>
<keyword evidence="3 6" id="KW-0812">Transmembrane</keyword>
<feature type="transmembrane region" description="Helical" evidence="6">
    <location>
        <begin position="104"/>
        <end position="122"/>
    </location>
</feature>
<feature type="transmembrane region" description="Helical" evidence="6">
    <location>
        <begin position="73"/>
        <end position="98"/>
    </location>
</feature>
<evidence type="ECO:0000256" key="5">
    <source>
        <dbReference type="ARBA" id="ARBA00023136"/>
    </source>
</evidence>
<name>A0A9Q7AEM2_9BACT</name>
<feature type="transmembrane region" description="Helical" evidence="6">
    <location>
        <begin position="198"/>
        <end position="216"/>
    </location>
</feature>
<keyword evidence="5 6" id="KW-0472">Membrane</keyword>
<proteinExistence type="predicted"/>
<dbReference type="Proteomes" id="UP000671879">
    <property type="component" value="Chromosome"/>
</dbReference>
<keyword evidence="2" id="KW-1003">Cell membrane</keyword>
<keyword evidence="4 6" id="KW-1133">Transmembrane helix</keyword>
<dbReference type="PANTHER" id="PTHR30250:SF11">
    <property type="entry name" value="O-ANTIGEN TRANSPORTER-RELATED"/>
    <property type="match status" value="1"/>
</dbReference>
<feature type="transmembrane region" description="Helical" evidence="6">
    <location>
        <begin position="342"/>
        <end position="362"/>
    </location>
</feature>
<dbReference type="AlphaFoldDB" id="A0A9Q7AEM2"/>
<protein>
    <submittedName>
        <fullName evidence="7">Oligosaccharide flippase family protein</fullName>
    </submittedName>
</protein>
<evidence type="ECO:0000256" key="2">
    <source>
        <dbReference type="ARBA" id="ARBA00022475"/>
    </source>
</evidence>
<evidence type="ECO:0000256" key="4">
    <source>
        <dbReference type="ARBA" id="ARBA00022989"/>
    </source>
</evidence>
<feature type="transmembrane region" description="Helical" evidence="6">
    <location>
        <begin position="423"/>
        <end position="446"/>
    </location>
</feature>
<dbReference type="PANTHER" id="PTHR30250">
    <property type="entry name" value="PST FAMILY PREDICTED COLANIC ACID TRANSPORTER"/>
    <property type="match status" value="1"/>
</dbReference>
<organism evidence="7 8">
    <name type="scientific">Aminithiophilus ramosus</name>
    <dbReference type="NCBI Taxonomy" id="3029084"/>
    <lineage>
        <taxon>Bacteria</taxon>
        <taxon>Thermotogati</taxon>
        <taxon>Synergistota</taxon>
        <taxon>Synergistia</taxon>
        <taxon>Synergistales</taxon>
        <taxon>Aminithiophilaceae</taxon>
        <taxon>Aminithiophilus</taxon>
    </lineage>
</organism>
<evidence type="ECO:0000313" key="8">
    <source>
        <dbReference type="Proteomes" id="UP000671879"/>
    </source>
</evidence>
<dbReference type="Pfam" id="PF13440">
    <property type="entry name" value="Polysacc_synt_3"/>
    <property type="match status" value="1"/>
</dbReference>
<dbReference type="KEGG" id="aram:KAR29_11255"/>